<dbReference type="AlphaFoldDB" id="A0A6M0RCZ5"/>
<proteinExistence type="predicted"/>
<name>A0A6M0RCZ5_9CYAN</name>
<gene>
    <name evidence="2" type="ORF">DXZ20_00600</name>
</gene>
<dbReference type="Proteomes" id="UP000481033">
    <property type="component" value="Unassembled WGS sequence"/>
</dbReference>
<dbReference type="EMBL" id="QXHD01000001">
    <property type="protein sequence ID" value="NEZ54228.1"/>
    <property type="molecule type" value="Genomic_DNA"/>
</dbReference>
<organism evidence="2 3">
    <name type="scientific">Adonisia turfae CCMR0081</name>
    <dbReference type="NCBI Taxonomy" id="2292702"/>
    <lineage>
        <taxon>Bacteria</taxon>
        <taxon>Bacillati</taxon>
        <taxon>Cyanobacteriota</taxon>
        <taxon>Adonisia</taxon>
        <taxon>Adonisia turfae</taxon>
    </lineage>
</organism>
<evidence type="ECO:0000313" key="2">
    <source>
        <dbReference type="EMBL" id="NEZ54228.1"/>
    </source>
</evidence>
<keyword evidence="3" id="KW-1185">Reference proteome</keyword>
<protein>
    <submittedName>
        <fullName evidence="2">Uncharacterized protein</fullName>
    </submittedName>
</protein>
<sequence length="172" mass="19346">MTALATTSATVWQWAKLKFDPSEPRTSNPEWQAQHGVLVVFTDGQEHRIYYNPGVLSLLKRGDTVLCHYRRGKWRMAAEQPPELIQKLEQRRIDSPAHSEFDPVPQAPSVSAVPSAPPAAPAPAKQPTSRDVAEIVDIFQELKAALPEAQETTIRAFSSTLFMQRRKEEPEF</sequence>
<evidence type="ECO:0000256" key="1">
    <source>
        <dbReference type="SAM" id="MobiDB-lite"/>
    </source>
</evidence>
<feature type="compositionally biased region" description="Low complexity" evidence="1">
    <location>
        <begin position="103"/>
        <end position="114"/>
    </location>
</feature>
<comment type="caution">
    <text evidence="2">The sequence shown here is derived from an EMBL/GenBank/DDBJ whole genome shotgun (WGS) entry which is preliminary data.</text>
</comment>
<feature type="region of interest" description="Disordered" evidence="1">
    <location>
        <begin position="87"/>
        <end position="130"/>
    </location>
</feature>
<evidence type="ECO:0000313" key="3">
    <source>
        <dbReference type="Proteomes" id="UP000481033"/>
    </source>
</evidence>
<reference evidence="2 3" key="1">
    <citation type="journal article" date="2020" name="Microb. Ecol.">
        <title>Ecogenomics of the Marine Benthic Filamentous Cyanobacterium Adonisia.</title>
        <authorList>
            <person name="Walter J.M."/>
            <person name="Coutinho F.H."/>
            <person name="Leomil L."/>
            <person name="Hargreaves P.I."/>
            <person name="Campeao M.E."/>
            <person name="Vieira V.V."/>
            <person name="Silva B.S."/>
            <person name="Fistarol G.O."/>
            <person name="Salomon P.S."/>
            <person name="Sawabe T."/>
            <person name="Mino S."/>
            <person name="Hosokawa M."/>
            <person name="Miyashita H."/>
            <person name="Maruyama F."/>
            <person name="van Verk M.C."/>
            <person name="Dutilh B.E."/>
            <person name="Thompson C.C."/>
            <person name="Thompson F.L."/>
        </authorList>
    </citation>
    <scope>NUCLEOTIDE SEQUENCE [LARGE SCALE GENOMIC DNA]</scope>
    <source>
        <strain evidence="2 3">CCMR0081</strain>
    </source>
</reference>
<accession>A0A6M0RCZ5</accession>
<feature type="compositionally biased region" description="Basic and acidic residues" evidence="1">
    <location>
        <begin position="87"/>
        <end position="101"/>
    </location>
</feature>
<dbReference type="RefSeq" id="WP_163695649.1">
    <property type="nucleotide sequence ID" value="NZ_QXHD01000001.1"/>
</dbReference>